<dbReference type="AlphaFoldDB" id="A0A1E5QKM8"/>
<evidence type="ECO:0000313" key="6">
    <source>
        <dbReference type="EMBL" id="OEJ75235.1"/>
    </source>
</evidence>
<dbReference type="OrthoDB" id="6439746at2"/>
<dbReference type="PANTHER" id="PTHR34069:SF3">
    <property type="entry name" value="ACYL-COA:ACYL-COA ALKYLTRANSFERASE"/>
    <property type="match status" value="1"/>
</dbReference>
<organism evidence="6">
    <name type="scientific">Desertifilum tharense IPPAS B-1220</name>
    <dbReference type="NCBI Taxonomy" id="1781255"/>
    <lineage>
        <taxon>Bacteria</taxon>
        <taxon>Bacillati</taxon>
        <taxon>Cyanobacteriota</taxon>
        <taxon>Cyanophyceae</taxon>
        <taxon>Desertifilales</taxon>
        <taxon>Desertifilaceae</taxon>
        <taxon>Desertifilum</taxon>
    </lineage>
</organism>
<dbReference type="InterPro" id="IPR036736">
    <property type="entry name" value="ACP-like_sf"/>
</dbReference>
<dbReference type="STRING" id="1781255.BH720_10995"/>
<feature type="domain" description="Carrier" evidence="5">
    <location>
        <begin position="392"/>
        <end position="468"/>
    </location>
</feature>
<dbReference type="GO" id="GO:0006633">
    <property type="term" value="P:fatty acid biosynthetic process"/>
    <property type="evidence" value="ECO:0007669"/>
    <property type="project" value="InterPro"/>
</dbReference>
<keyword evidence="3" id="KW-0808">Transferase</keyword>
<dbReference type="GO" id="GO:0044550">
    <property type="term" value="P:secondary metabolite biosynthetic process"/>
    <property type="evidence" value="ECO:0007669"/>
    <property type="project" value="TreeGrafter"/>
</dbReference>
<dbReference type="PROSITE" id="PS50075">
    <property type="entry name" value="CARRIER"/>
    <property type="match status" value="1"/>
</dbReference>
<keyword evidence="4" id="KW-0012">Acyltransferase</keyword>
<dbReference type="SUPFAM" id="SSF47336">
    <property type="entry name" value="ACP-like"/>
    <property type="match status" value="1"/>
</dbReference>
<dbReference type="InterPro" id="IPR013751">
    <property type="entry name" value="ACP_syn_III_N"/>
</dbReference>
<evidence type="ECO:0000259" key="5">
    <source>
        <dbReference type="PROSITE" id="PS50075"/>
    </source>
</evidence>
<dbReference type="EMBL" id="MJGC01000053">
    <property type="protein sequence ID" value="OEJ75235.1"/>
    <property type="molecule type" value="Genomic_DNA"/>
</dbReference>
<dbReference type="Gene3D" id="1.10.1200.10">
    <property type="entry name" value="ACP-like"/>
    <property type="match status" value="1"/>
</dbReference>
<dbReference type="GO" id="GO:0004315">
    <property type="term" value="F:3-oxoacyl-[acyl-carrier-protein] synthase activity"/>
    <property type="evidence" value="ECO:0007669"/>
    <property type="project" value="InterPro"/>
</dbReference>
<evidence type="ECO:0000256" key="4">
    <source>
        <dbReference type="ARBA" id="ARBA00023315"/>
    </source>
</evidence>
<proteinExistence type="predicted"/>
<evidence type="ECO:0000256" key="3">
    <source>
        <dbReference type="ARBA" id="ARBA00022679"/>
    </source>
</evidence>
<dbReference type="InterPro" id="IPR013747">
    <property type="entry name" value="ACP_syn_III_C"/>
</dbReference>
<protein>
    <submittedName>
        <fullName evidence="6">3-oxoacyl-ACP synthase</fullName>
    </submittedName>
</protein>
<dbReference type="InterPro" id="IPR020806">
    <property type="entry name" value="PKS_PP-bd"/>
</dbReference>
<dbReference type="PANTHER" id="PTHR34069">
    <property type="entry name" value="3-OXOACYL-[ACYL-CARRIER-PROTEIN] SYNTHASE 3"/>
    <property type="match status" value="1"/>
</dbReference>
<dbReference type="InterPro" id="IPR009081">
    <property type="entry name" value="PP-bd_ACP"/>
</dbReference>
<dbReference type="GO" id="GO:0031177">
    <property type="term" value="F:phosphopantetheine binding"/>
    <property type="evidence" value="ECO:0007669"/>
    <property type="project" value="InterPro"/>
</dbReference>
<comment type="caution">
    <text evidence="6">The sequence shown here is derived from an EMBL/GenBank/DDBJ whole genome shotgun (WGS) entry which is preliminary data.</text>
</comment>
<dbReference type="RefSeq" id="WP_069967234.1">
    <property type="nucleotide sequence ID" value="NZ_CM124774.1"/>
</dbReference>
<reference evidence="6" key="1">
    <citation type="submission" date="2016-09" db="EMBL/GenBank/DDBJ databases">
        <title>Draft genome of thermotolerant cyanobacterium Desertifilum sp. strain IPPAS B-1220.</title>
        <authorList>
            <person name="Sinetova M.A."/>
            <person name="Bolakhan K."/>
            <person name="Zayadan B.K."/>
            <person name="Mironov K.S."/>
            <person name="Ustinova V."/>
            <person name="Kupriyanova E.V."/>
            <person name="Sidorov R.A."/>
            <person name="Skrypnik A.N."/>
            <person name="Gogoleva N.E."/>
            <person name="Gogolev Y.V."/>
            <person name="Los D.A."/>
        </authorList>
    </citation>
    <scope>NUCLEOTIDE SEQUENCE [LARGE SCALE GENOMIC DNA]</scope>
    <source>
        <strain evidence="6">IPPAS B-1220</strain>
    </source>
</reference>
<sequence length="488" mass="52872">MTSCSIGIRSVAVQFPREIRTNDYWSEKYPDLAAPVASRRSRIARSAPANPSGFDIWSQEVAPYLSDRFRGNVERRVLSGTETALSLETQAIEEAIAAANLQPDDIDLAIATSLFSDTLGFGQAAKLGLRCPAWNLESTCASALVALQTARALIQTGEYRHILVVVSQMGSKAVEETDTLSWSMGDAAGAFIVSEMPAHQGVLATHIISARAAAGAYTYELASDRLQIRTGDNASAIAETAVDFVRTCTQAVLDKAGVSLQEINGFAFNTPTAWYASVCARALGIDPARTWNLYPRYANIGPVFPLANLDWAARSQKLKENDLILVYANGAGATAVATVMRWGDVALGCEPAPPLSSAAAQTTVQLAAPEPTQPAEIPNLSLEKLLATAPSKREIQLETYLLSWFASSLQKPIHQFNPQQTFATLLDSLMALMLKSRIEVDLQVQVPIEQLFGDRTIHQLAEYILSQLTLTTLTSSPLCVEERETLRL</sequence>
<dbReference type="Pfam" id="PF08541">
    <property type="entry name" value="ACP_syn_III_C"/>
    <property type="match status" value="1"/>
</dbReference>
<keyword evidence="1" id="KW-0596">Phosphopantetheine</keyword>
<dbReference type="Pfam" id="PF08545">
    <property type="entry name" value="ACP_syn_III"/>
    <property type="match status" value="1"/>
</dbReference>
<evidence type="ECO:0000256" key="1">
    <source>
        <dbReference type="ARBA" id="ARBA00022450"/>
    </source>
</evidence>
<accession>A0A1E5QKM8</accession>
<gene>
    <name evidence="6" type="ORF">BH720_10995</name>
</gene>
<dbReference type="SMART" id="SM00823">
    <property type="entry name" value="PKS_PP"/>
    <property type="match status" value="1"/>
</dbReference>
<dbReference type="InterPro" id="IPR016039">
    <property type="entry name" value="Thiolase-like"/>
</dbReference>
<dbReference type="Gene3D" id="3.40.47.10">
    <property type="match status" value="1"/>
</dbReference>
<name>A0A1E5QKM8_9CYAN</name>
<evidence type="ECO:0000256" key="2">
    <source>
        <dbReference type="ARBA" id="ARBA00022553"/>
    </source>
</evidence>
<dbReference type="SUPFAM" id="SSF53901">
    <property type="entry name" value="Thiolase-like"/>
    <property type="match status" value="1"/>
</dbReference>
<dbReference type="Pfam" id="PF00550">
    <property type="entry name" value="PP-binding"/>
    <property type="match status" value="1"/>
</dbReference>
<keyword evidence="2" id="KW-0597">Phosphoprotein</keyword>